<reference evidence="5" key="1">
    <citation type="journal article" date="2016" name="Genome Announc.">
        <title>Draft genomes of two strains of Paenibacillus glucanolyticus with capability to degrade lignocellulose.</title>
        <authorList>
            <person name="Mathews S.L."/>
            <person name="Pawlak J."/>
            <person name="Grunden A.M."/>
        </authorList>
    </citation>
    <scope>NUCLEOTIDE SEQUENCE [LARGE SCALE GENOMIC DNA]</scope>
    <source>
        <strain evidence="5">SLM1</strain>
    </source>
</reference>
<evidence type="ECO:0000256" key="4">
    <source>
        <dbReference type="SAM" id="Phobius"/>
    </source>
</evidence>
<comment type="similarity">
    <text evidence="1">Belongs to the GerABKA family.</text>
</comment>
<evidence type="ECO:0000313" key="6">
    <source>
        <dbReference type="Proteomes" id="UP000076796"/>
    </source>
</evidence>
<feature type="transmembrane region" description="Helical" evidence="4">
    <location>
        <begin position="410"/>
        <end position="427"/>
    </location>
</feature>
<feature type="transmembrane region" description="Helical" evidence="4">
    <location>
        <begin position="314"/>
        <end position="334"/>
    </location>
</feature>
<dbReference type="Proteomes" id="UP000076796">
    <property type="component" value="Unassembled WGS sequence"/>
</dbReference>
<dbReference type="InterPro" id="IPR050768">
    <property type="entry name" value="UPF0353/GerABKA_families"/>
</dbReference>
<dbReference type="PANTHER" id="PTHR22550">
    <property type="entry name" value="SPORE GERMINATION PROTEIN"/>
    <property type="match status" value="1"/>
</dbReference>
<keyword evidence="6" id="KW-1185">Reference proteome</keyword>
<sequence length="518" mass="57595">MKHHKIRNRMLQRQPKASGDEVKSAPDATADEEKADLESLNEESLRAMFSSSADVIITSYPGKDKGAVPVLLLYCEGMINSMVLTQYVLPNLEHKLGDSSEWDELSNMLDKSMEWNRVEQHVEVMKQLFAGRLILFFSTHQCFYSIDIAKMPKRQPEESNTEVAIKGARDGFTEDISTNVALIRKRLRTASLHHERSVVGVRSQTKVSLLYISDIVRPEFIQEAKKRLDELKVDALVTSGQLEEGICKSSLSLFPLVDYIGRPDFVVECLLRGRFVFLVDGSPMAIIGPCNLIELLKSPEDSYFPFYFVTFERLLRLFGLLIAIFLPGFWIALTSYNMDQLPFPLLATVTNSRFGLPFSGPMEILIMLGMFELFREAGIRLPKAVGQTIAVLGGLIIGDAAIRAGLTSPTMLVVSATTAVATFTLVNQTLSGTVSVIRLYVLAWSSLLGMLGFFIGMMSIIAYLSVLESFGLPYLAPLSPLTPKDVVSAILKKPWLYSKRRPEMLNPIDGTSKEGDGS</sequence>
<dbReference type="GO" id="GO:0016020">
    <property type="term" value="C:membrane"/>
    <property type="evidence" value="ECO:0007669"/>
    <property type="project" value="InterPro"/>
</dbReference>
<comment type="caution">
    <text evidence="5">The sequence shown here is derived from an EMBL/GenBank/DDBJ whole genome shotgun (WGS) entry which is preliminary data.</text>
</comment>
<name>A0A163M529_9BACL</name>
<dbReference type="InterPro" id="IPR004995">
    <property type="entry name" value="Spore_Ger"/>
</dbReference>
<keyword evidence="4" id="KW-1133">Transmembrane helix</keyword>
<dbReference type="PANTHER" id="PTHR22550:SF5">
    <property type="entry name" value="LEUCINE ZIPPER PROTEIN 4"/>
    <property type="match status" value="1"/>
</dbReference>
<dbReference type="EMBL" id="LWMH01000001">
    <property type="protein sequence ID" value="KZS48747.1"/>
    <property type="molecule type" value="Genomic_DNA"/>
</dbReference>
<proteinExistence type="inferred from homology"/>
<evidence type="ECO:0000256" key="2">
    <source>
        <dbReference type="ARBA" id="ARBA00023136"/>
    </source>
</evidence>
<feature type="compositionally biased region" description="Basic residues" evidence="3">
    <location>
        <begin position="1"/>
        <end position="10"/>
    </location>
</feature>
<dbReference type="Pfam" id="PF03323">
    <property type="entry name" value="GerA"/>
    <property type="match status" value="1"/>
</dbReference>
<dbReference type="OrthoDB" id="1726708at2"/>
<dbReference type="PIRSF" id="PIRSF005690">
    <property type="entry name" value="GerBA"/>
    <property type="match status" value="1"/>
</dbReference>
<evidence type="ECO:0000256" key="3">
    <source>
        <dbReference type="SAM" id="MobiDB-lite"/>
    </source>
</evidence>
<accession>A0A163M529</accession>
<keyword evidence="2 4" id="KW-0472">Membrane</keyword>
<protein>
    <submittedName>
        <fullName evidence="5">Spore gernimation protein GerA</fullName>
    </submittedName>
</protein>
<dbReference type="STRING" id="59843.A3958_23095"/>
<feature type="transmembrane region" description="Helical" evidence="4">
    <location>
        <begin position="439"/>
        <end position="464"/>
    </location>
</feature>
<gene>
    <name evidence="5" type="ORF">AWU65_23830</name>
</gene>
<evidence type="ECO:0000256" key="1">
    <source>
        <dbReference type="ARBA" id="ARBA00005278"/>
    </source>
</evidence>
<dbReference type="GeneID" id="97555676"/>
<dbReference type="AlphaFoldDB" id="A0A163M529"/>
<dbReference type="RefSeq" id="WP_063479531.1">
    <property type="nucleotide sequence ID" value="NZ_CP147845.1"/>
</dbReference>
<feature type="region of interest" description="Disordered" evidence="3">
    <location>
        <begin position="1"/>
        <end position="33"/>
    </location>
</feature>
<dbReference type="GO" id="GO:0009847">
    <property type="term" value="P:spore germination"/>
    <property type="evidence" value="ECO:0007669"/>
    <property type="project" value="InterPro"/>
</dbReference>
<keyword evidence="4" id="KW-0812">Transmembrane</keyword>
<evidence type="ECO:0000313" key="5">
    <source>
        <dbReference type="EMBL" id="KZS48747.1"/>
    </source>
</evidence>
<organism evidence="5 6">
    <name type="scientific">Paenibacillus glucanolyticus</name>
    <dbReference type="NCBI Taxonomy" id="59843"/>
    <lineage>
        <taxon>Bacteria</taxon>
        <taxon>Bacillati</taxon>
        <taxon>Bacillota</taxon>
        <taxon>Bacilli</taxon>
        <taxon>Bacillales</taxon>
        <taxon>Paenibacillaceae</taxon>
        <taxon>Paenibacillus</taxon>
    </lineage>
</organism>